<dbReference type="InterPro" id="IPR050921">
    <property type="entry name" value="T4SS_GSP_E_ATPase"/>
</dbReference>
<dbReference type="PANTHER" id="PTHR30486:SF6">
    <property type="entry name" value="TYPE IV PILUS RETRACTATION ATPASE PILT"/>
    <property type="match status" value="1"/>
</dbReference>
<dbReference type="Gene3D" id="3.40.50.300">
    <property type="entry name" value="P-loop containing nucleotide triphosphate hydrolases"/>
    <property type="match status" value="1"/>
</dbReference>
<name>A0A1H3JJC4_9FIRM</name>
<dbReference type="RefSeq" id="WP_074717576.1">
    <property type="nucleotide sequence ID" value="NZ_FNPG01000016.1"/>
</dbReference>
<comment type="similarity">
    <text evidence="1">Belongs to the GSP E family.</text>
</comment>
<dbReference type="SUPFAM" id="SSF52540">
    <property type="entry name" value="P-loop containing nucleoside triphosphate hydrolases"/>
    <property type="match status" value="1"/>
</dbReference>
<reference evidence="3 4" key="1">
    <citation type="submission" date="2016-10" db="EMBL/GenBank/DDBJ databases">
        <authorList>
            <person name="de Groot N.N."/>
        </authorList>
    </citation>
    <scope>NUCLEOTIDE SEQUENCE [LARGE SCALE GENOMIC DNA]</scope>
    <source>
        <strain evidence="3 4">DSM 14045</strain>
    </source>
</reference>
<dbReference type="OrthoDB" id="9810761at2"/>
<dbReference type="PANTHER" id="PTHR30486">
    <property type="entry name" value="TWITCHING MOTILITY PROTEIN PILT"/>
    <property type="match status" value="1"/>
</dbReference>
<keyword evidence="4" id="KW-1185">Reference proteome</keyword>
<dbReference type="InterPro" id="IPR027417">
    <property type="entry name" value="P-loop_NTPase"/>
</dbReference>
<dbReference type="GO" id="GO:0016887">
    <property type="term" value="F:ATP hydrolysis activity"/>
    <property type="evidence" value="ECO:0007669"/>
    <property type="project" value="InterPro"/>
</dbReference>
<dbReference type="AlphaFoldDB" id="A0A1H3JJC4"/>
<gene>
    <name evidence="3" type="ORF">SAMN02910414_01476</name>
</gene>
<accession>A0A1H3JJC4</accession>
<dbReference type="InterPro" id="IPR001482">
    <property type="entry name" value="T2SS/T4SS_dom"/>
</dbReference>
<organism evidence="3 4">
    <name type="scientific">Lachnobacterium bovis DSM 14045</name>
    <dbReference type="NCBI Taxonomy" id="1122142"/>
    <lineage>
        <taxon>Bacteria</taxon>
        <taxon>Bacillati</taxon>
        <taxon>Bacillota</taxon>
        <taxon>Clostridia</taxon>
        <taxon>Lachnospirales</taxon>
        <taxon>Lachnospiraceae</taxon>
        <taxon>Lachnobacterium</taxon>
    </lineage>
</organism>
<dbReference type="EMBL" id="FNPG01000016">
    <property type="protein sequence ID" value="SDY39669.1"/>
    <property type="molecule type" value="Genomic_DNA"/>
</dbReference>
<protein>
    <submittedName>
        <fullName evidence="3">Pilus assembly protein CpaF</fullName>
    </submittedName>
</protein>
<dbReference type="STRING" id="1122142.SAMN02910414_01476"/>
<evidence type="ECO:0000256" key="1">
    <source>
        <dbReference type="ARBA" id="ARBA00006611"/>
    </source>
</evidence>
<dbReference type="Proteomes" id="UP000183918">
    <property type="component" value="Unassembled WGS sequence"/>
</dbReference>
<dbReference type="Gene3D" id="3.30.450.90">
    <property type="match status" value="1"/>
</dbReference>
<evidence type="ECO:0000259" key="2">
    <source>
        <dbReference type="Pfam" id="PF00437"/>
    </source>
</evidence>
<evidence type="ECO:0000313" key="4">
    <source>
        <dbReference type="Proteomes" id="UP000183918"/>
    </source>
</evidence>
<evidence type="ECO:0000313" key="3">
    <source>
        <dbReference type="EMBL" id="SDY39669.1"/>
    </source>
</evidence>
<sequence>MILGQEYFGPLWRYIEDDEVTDVDYNGSQVWLTDIYNNRYLADENYVERYVTGQFIEQFTQRIANAVSRQFNKSNPELEAETPDLRVTIIHESVSRQGRTICIRKTPPIIRLTTKDMLEKNYCSKEILSLLVNCVNSKMNFLFAGEPGVGKTECLKYFSNFIPENERVITIEDTLELRYSKTNHRKDCVELKVNSDKFTYSDALKASLRLNPKWIMLSEARSKEVKYLLESWSTGVRGMTTLHTSDVRNIPDRILNMLENRVDADRLENDVYQALDVGILIRKKNIGDKTFRYIDQVCFFSREKDKNEITMVVKNGTLLINPDNTVNRIPITVIQKFEQYNIKNPFVCKDIKK</sequence>
<proteinExistence type="inferred from homology"/>
<dbReference type="Pfam" id="PF00437">
    <property type="entry name" value="T2SSE"/>
    <property type="match status" value="1"/>
</dbReference>
<feature type="domain" description="Bacterial type II secretion system protein E" evidence="2">
    <location>
        <begin position="98"/>
        <end position="261"/>
    </location>
</feature>